<comment type="caution">
    <text evidence="1">The sequence shown here is derived from an EMBL/GenBank/DDBJ whole genome shotgun (WGS) entry which is preliminary data.</text>
</comment>
<proteinExistence type="predicted"/>
<organism evidence="1 2">
    <name type="scientific">Liparis tanakae</name>
    <name type="common">Tanaka's snailfish</name>
    <dbReference type="NCBI Taxonomy" id="230148"/>
    <lineage>
        <taxon>Eukaryota</taxon>
        <taxon>Metazoa</taxon>
        <taxon>Chordata</taxon>
        <taxon>Craniata</taxon>
        <taxon>Vertebrata</taxon>
        <taxon>Euteleostomi</taxon>
        <taxon>Actinopterygii</taxon>
        <taxon>Neopterygii</taxon>
        <taxon>Teleostei</taxon>
        <taxon>Neoteleostei</taxon>
        <taxon>Acanthomorphata</taxon>
        <taxon>Eupercaria</taxon>
        <taxon>Perciformes</taxon>
        <taxon>Cottioidei</taxon>
        <taxon>Cottales</taxon>
        <taxon>Liparidae</taxon>
        <taxon>Liparis</taxon>
    </lineage>
</organism>
<name>A0A4Z2J845_9TELE</name>
<accession>A0A4Z2J845</accession>
<evidence type="ECO:0000313" key="1">
    <source>
        <dbReference type="EMBL" id="TNN86535.1"/>
    </source>
</evidence>
<dbReference type="Proteomes" id="UP000314294">
    <property type="component" value="Unassembled WGS sequence"/>
</dbReference>
<dbReference type="EMBL" id="SRLO01000015">
    <property type="protein sequence ID" value="TNN86535.1"/>
    <property type="molecule type" value="Genomic_DNA"/>
</dbReference>
<gene>
    <name evidence="1" type="ORF">EYF80_003305</name>
</gene>
<protein>
    <submittedName>
        <fullName evidence="1">Uncharacterized protein</fullName>
    </submittedName>
</protein>
<dbReference type="AlphaFoldDB" id="A0A4Z2J845"/>
<evidence type="ECO:0000313" key="2">
    <source>
        <dbReference type="Proteomes" id="UP000314294"/>
    </source>
</evidence>
<keyword evidence="2" id="KW-1185">Reference proteome</keyword>
<reference evidence="1 2" key="1">
    <citation type="submission" date="2019-03" db="EMBL/GenBank/DDBJ databases">
        <title>First draft genome of Liparis tanakae, snailfish: a comprehensive survey of snailfish specific genes.</title>
        <authorList>
            <person name="Kim W."/>
            <person name="Song I."/>
            <person name="Jeong J.-H."/>
            <person name="Kim D."/>
            <person name="Kim S."/>
            <person name="Ryu S."/>
            <person name="Song J.Y."/>
            <person name="Lee S.K."/>
        </authorList>
    </citation>
    <scope>NUCLEOTIDE SEQUENCE [LARGE SCALE GENOMIC DNA]</scope>
    <source>
        <tissue evidence="1">Muscle</tissue>
    </source>
</reference>
<sequence length="211" mass="23176">MEREGLELFHLLRFCLHGSVVLRDTIATASVRLAFLWLLAPPARALSCQLKARFVSRLRLPGVPQLIELGQNSVAELRHIELDIDAQPKVQPRYGWVSPRRGQGPGTQSILQRGDFQAEGLEPSKVLLSAEANSLEKKKKKTTPFTIPKPPSICGLQGKGKAVHMAIAMMKFPISLVCGLAITAPSEAEPVLHMDLRSALRGEPRHADEPT</sequence>